<evidence type="ECO:0000256" key="1">
    <source>
        <dbReference type="RuleBase" id="RU000383"/>
    </source>
</evidence>
<feature type="non-terminal residue" evidence="3">
    <location>
        <position position="72"/>
    </location>
</feature>
<dbReference type="OMA" id="LRDSTPM"/>
<feature type="non-terminal residue" evidence="3">
    <location>
        <position position="1"/>
    </location>
</feature>
<sequence>VCEEQKCGEDVFPLAVNCLDRFLSLVPVEKRHLQLLGSTCLFLASKLRDSTPMTAESLCMYSDYCFTDKELL</sequence>
<dbReference type="FunFam" id="1.10.472.10:FF:000096">
    <property type="entry name" value="G1/S-specific cyclin-D3 isoform X2"/>
    <property type="match status" value="1"/>
</dbReference>
<feature type="domain" description="Cyclin-like" evidence="2">
    <location>
        <begin position="1"/>
        <end position="72"/>
    </location>
</feature>
<dbReference type="EMBL" id="CM004479">
    <property type="protein sequence ID" value="OCT71007.1"/>
    <property type="molecule type" value="Genomic_DNA"/>
</dbReference>
<accession>A0A974CDQ9</accession>
<evidence type="ECO:0000313" key="4">
    <source>
        <dbReference type="Proteomes" id="UP000694892"/>
    </source>
</evidence>
<proteinExistence type="inferred from homology"/>
<dbReference type="Gene3D" id="1.10.472.10">
    <property type="entry name" value="Cyclin-like"/>
    <property type="match status" value="1"/>
</dbReference>
<organism evidence="3 4">
    <name type="scientific">Xenopus laevis</name>
    <name type="common">African clawed frog</name>
    <dbReference type="NCBI Taxonomy" id="8355"/>
    <lineage>
        <taxon>Eukaryota</taxon>
        <taxon>Metazoa</taxon>
        <taxon>Chordata</taxon>
        <taxon>Craniata</taxon>
        <taxon>Vertebrata</taxon>
        <taxon>Euteleostomi</taxon>
        <taxon>Amphibia</taxon>
        <taxon>Batrachia</taxon>
        <taxon>Anura</taxon>
        <taxon>Pipoidea</taxon>
        <taxon>Pipidae</taxon>
        <taxon>Xenopodinae</taxon>
        <taxon>Xenopus</taxon>
        <taxon>Xenopus</taxon>
    </lineage>
</organism>
<comment type="similarity">
    <text evidence="1">Belongs to the cyclin family.</text>
</comment>
<dbReference type="InterPro" id="IPR039361">
    <property type="entry name" value="Cyclin"/>
</dbReference>
<dbReference type="InterPro" id="IPR006671">
    <property type="entry name" value="Cyclin_N"/>
</dbReference>
<dbReference type="InterPro" id="IPR036915">
    <property type="entry name" value="Cyclin-like_sf"/>
</dbReference>
<dbReference type="SUPFAM" id="SSF47954">
    <property type="entry name" value="Cyclin-like"/>
    <property type="match status" value="1"/>
</dbReference>
<evidence type="ECO:0000313" key="3">
    <source>
        <dbReference type="EMBL" id="OCT71007.1"/>
    </source>
</evidence>
<dbReference type="AlphaFoldDB" id="A0A974CDQ9"/>
<evidence type="ECO:0000259" key="2">
    <source>
        <dbReference type="SMART" id="SM00385"/>
    </source>
</evidence>
<keyword evidence="1" id="KW-0195">Cyclin</keyword>
<dbReference type="InterPro" id="IPR013763">
    <property type="entry name" value="Cyclin-like_dom"/>
</dbReference>
<reference evidence="4" key="1">
    <citation type="journal article" date="2016" name="Nature">
        <title>Genome evolution in the allotetraploid frog Xenopus laevis.</title>
        <authorList>
            <person name="Session A.M."/>
            <person name="Uno Y."/>
            <person name="Kwon T."/>
            <person name="Chapman J.A."/>
            <person name="Toyoda A."/>
            <person name="Takahashi S."/>
            <person name="Fukui A."/>
            <person name="Hikosaka A."/>
            <person name="Suzuki A."/>
            <person name="Kondo M."/>
            <person name="van Heeringen S.J."/>
            <person name="Quigley I."/>
            <person name="Heinz S."/>
            <person name="Ogino H."/>
            <person name="Ochi H."/>
            <person name="Hellsten U."/>
            <person name="Lyons J.B."/>
            <person name="Simakov O."/>
            <person name="Putnam N."/>
            <person name="Stites J."/>
            <person name="Kuroki Y."/>
            <person name="Tanaka T."/>
            <person name="Michiue T."/>
            <person name="Watanabe M."/>
            <person name="Bogdanovic O."/>
            <person name="Lister R."/>
            <person name="Georgiou G."/>
            <person name="Paranjpe S.S."/>
            <person name="van Kruijsbergen I."/>
            <person name="Shu S."/>
            <person name="Carlson J."/>
            <person name="Kinoshita T."/>
            <person name="Ohta Y."/>
            <person name="Mawaribuchi S."/>
            <person name="Jenkins J."/>
            <person name="Grimwood J."/>
            <person name="Schmutz J."/>
            <person name="Mitros T."/>
            <person name="Mozaffari S.V."/>
            <person name="Suzuki Y."/>
            <person name="Haramoto Y."/>
            <person name="Yamamoto T.S."/>
            <person name="Takagi C."/>
            <person name="Heald R."/>
            <person name="Miller K."/>
            <person name="Haudenschild C."/>
            <person name="Kitzman J."/>
            <person name="Nakayama T."/>
            <person name="Izutsu Y."/>
            <person name="Robert J."/>
            <person name="Fortriede J."/>
            <person name="Burns K."/>
            <person name="Lotay V."/>
            <person name="Karimi K."/>
            <person name="Yasuoka Y."/>
            <person name="Dichmann D.S."/>
            <person name="Flajnik M.F."/>
            <person name="Houston D.W."/>
            <person name="Shendure J."/>
            <person name="DuPasquier L."/>
            <person name="Vize P.D."/>
            <person name="Zorn A.M."/>
            <person name="Ito M."/>
            <person name="Marcotte E.M."/>
            <person name="Wallingford J.B."/>
            <person name="Ito Y."/>
            <person name="Asashima M."/>
            <person name="Ueno N."/>
            <person name="Matsuda Y."/>
            <person name="Veenstra G.J."/>
            <person name="Fujiyama A."/>
            <person name="Harland R.M."/>
            <person name="Taira M."/>
            <person name="Rokhsar D.S."/>
        </authorList>
    </citation>
    <scope>NUCLEOTIDE SEQUENCE [LARGE SCALE GENOMIC DNA]</scope>
    <source>
        <strain evidence="4">J</strain>
    </source>
</reference>
<protein>
    <recommendedName>
        <fullName evidence="2">Cyclin-like domain-containing protein</fullName>
    </recommendedName>
</protein>
<dbReference type="Pfam" id="PF00134">
    <property type="entry name" value="Cyclin_N"/>
    <property type="match status" value="1"/>
</dbReference>
<name>A0A974CDQ9_XENLA</name>
<dbReference type="PANTHER" id="PTHR10177">
    <property type="entry name" value="CYCLINS"/>
    <property type="match status" value="1"/>
</dbReference>
<gene>
    <name evidence="3" type="ORF">XELAEV_180379161mg</name>
</gene>
<dbReference type="SMART" id="SM00385">
    <property type="entry name" value="CYCLIN"/>
    <property type="match status" value="1"/>
</dbReference>
<dbReference type="Proteomes" id="UP000694892">
    <property type="component" value="Chromosome 7S"/>
</dbReference>